<proteinExistence type="predicted"/>
<protein>
    <submittedName>
        <fullName evidence="1">Uncharacterized protein</fullName>
    </submittedName>
</protein>
<organism evidence="1 2">
    <name type="scientific">Naganishia friedmannii</name>
    <dbReference type="NCBI Taxonomy" id="89922"/>
    <lineage>
        <taxon>Eukaryota</taxon>
        <taxon>Fungi</taxon>
        <taxon>Dikarya</taxon>
        <taxon>Basidiomycota</taxon>
        <taxon>Agaricomycotina</taxon>
        <taxon>Tremellomycetes</taxon>
        <taxon>Filobasidiales</taxon>
        <taxon>Filobasidiaceae</taxon>
        <taxon>Naganishia</taxon>
    </lineage>
</organism>
<accession>A0ACC2V992</accession>
<dbReference type="EMBL" id="JASBWT010000021">
    <property type="protein sequence ID" value="KAJ9095690.1"/>
    <property type="molecule type" value="Genomic_DNA"/>
</dbReference>
<sequence>MPSPAAPSTVQVIKPVTPTTNTFRADLFKGKVVLSTGGRSGIVYKMIKVMMNHGADSAIIGRNGPENEKAAAQLSKETGRTCLPCQGDVRKPEDLKAAAKAAYEKFGKIDFVICGAAGNFLSPIEGLSENAFKTVVDIDLVSPAPVPPRIKALPLCPLNNRRALQLGTYNTIKATLPYVREAQGSYIHISATLHYRGLPWQAHVSAAKAGVDALSAVLAVEEGPRGVRSNVIAPDNPKGDRNNDAMPLGRWGDGDEIAAMALFLFSDSANWITGQVFVVDGGENHVRVPQLPYPQAVLDPKSMMDRIQAKI</sequence>
<evidence type="ECO:0000313" key="1">
    <source>
        <dbReference type="EMBL" id="KAJ9095690.1"/>
    </source>
</evidence>
<keyword evidence="2" id="KW-1185">Reference proteome</keyword>
<comment type="caution">
    <text evidence="1">The sequence shown here is derived from an EMBL/GenBank/DDBJ whole genome shotgun (WGS) entry which is preliminary data.</text>
</comment>
<dbReference type="Proteomes" id="UP001227268">
    <property type="component" value="Unassembled WGS sequence"/>
</dbReference>
<name>A0ACC2V992_9TREE</name>
<gene>
    <name evidence="1" type="ORF">QFC21_005562</name>
</gene>
<reference evidence="1" key="1">
    <citation type="submission" date="2023-04" db="EMBL/GenBank/DDBJ databases">
        <title>Draft Genome sequencing of Naganishia species isolated from polar environments using Oxford Nanopore Technology.</title>
        <authorList>
            <person name="Leo P."/>
            <person name="Venkateswaran K."/>
        </authorList>
    </citation>
    <scope>NUCLEOTIDE SEQUENCE</scope>
    <source>
        <strain evidence="1">MNA-CCFEE 5423</strain>
    </source>
</reference>
<evidence type="ECO:0000313" key="2">
    <source>
        <dbReference type="Proteomes" id="UP001227268"/>
    </source>
</evidence>